<organism evidence="4 5">
    <name type="scientific">Jatrophihabitans endophyticus</name>
    <dbReference type="NCBI Taxonomy" id="1206085"/>
    <lineage>
        <taxon>Bacteria</taxon>
        <taxon>Bacillati</taxon>
        <taxon>Actinomycetota</taxon>
        <taxon>Actinomycetes</taxon>
        <taxon>Jatrophihabitantales</taxon>
        <taxon>Jatrophihabitantaceae</taxon>
        <taxon>Jatrophihabitans</taxon>
    </lineage>
</organism>
<name>A0A1M5UN33_9ACTN</name>
<dbReference type="RefSeq" id="WP_073392479.1">
    <property type="nucleotide sequence ID" value="NZ_FQVU01000009.1"/>
</dbReference>
<dbReference type="PROSITE" id="PS51257">
    <property type="entry name" value="PROKAR_LIPOPROTEIN"/>
    <property type="match status" value="1"/>
</dbReference>
<dbReference type="InterPro" id="IPR011041">
    <property type="entry name" value="Quinoprot_gluc/sorb_DH_b-prop"/>
</dbReference>
<dbReference type="InterPro" id="IPR054539">
    <property type="entry name" value="Beta-prop_PDH"/>
</dbReference>
<feature type="region of interest" description="Disordered" evidence="1">
    <location>
        <begin position="24"/>
        <end position="43"/>
    </location>
</feature>
<dbReference type="EMBL" id="FQVU01000009">
    <property type="protein sequence ID" value="SHH64133.1"/>
    <property type="molecule type" value="Genomic_DNA"/>
</dbReference>
<evidence type="ECO:0000256" key="1">
    <source>
        <dbReference type="SAM" id="MobiDB-lite"/>
    </source>
</evidence>
<accession>A0A1M5UN33</accession>
<keyword evidence="2" id="KW-0732">Signal</keyword>
<dbReference type="STRING" id="1206085.SAMN05443575_4245"/>
<evidence type="ECO:0000313" key="4">
    <source>
        <dbReference type="EMBL" id="SHH64133.1"/>
    </source>
</evidence>
<evidence type="ECO:0000256" key="2">
    <source>
        <dbReference type="SAM" id="SignalP"/>
    </source>
</evidence>
<dbReference type="Proteomes" id="UP000186132">
    <property type="component" value="Unassembled WGS sequence"/>
</dbReference>
<dbReference type="AlphaFoldDB" id="A0A1M5UN33"/>
<reference evidence="4 5" key="1">
    <citation type="submission" date="2016-11" db="EMBL/GenBank/DDBJ databases">
        <authorList>
            <person name="Jaros S."/>
            <person name="Januszkiewicz K."/>
            <person name="Wedrychowicz H."/>
        </authorList>
    </citation>
    <scope>NUCLEOTIDE SEQUENCE [LARGE SCALE GENOMIC DNA]</scope>
    <source>
        <strain evidence="4 5">DSM 45627</strain>
    </source>
</reference>
<dbReference type="Gene3D" id="2.120.10.30">
    <property type="entry name" value="TolB, C-terminal domain"/>
    <property type="match status" value="1"/>
</dbReference>
<gene>
    <name evidence="4" type="ORF">SAMN05443575_4245</name>
</gene>
<dbReference type="PANTHER" id="PTHR33546:SF1">
    <property type="entry name" value="LARGE, MULTIFUNCTIONAL SECRETED PROTEIN"/>
    <property type="match status" value="1"/>
</dbReference>
<evidence type="ECO:0000259" key="3">
    <source>
        <dbReference type="Pfam" id="PF22807"/>
    </source>
</evidence>
<dbReference type="OrthoDB" id="9770043at2"/>
<dbReference type="InterPro" id="IPR011042">
    <property type="entry name" value="6-blade_b-propeller_TolB-like"/>
</dbReference>
<proteinExistence type="predicted"/>
<feature type="domain" description="Pyrroloquinoline quinone-dependent pyranose dehydrogenase beta-propeller" evidence="3">
    <location>
        <begin position="64"/>
        <end position="444"/>
    </location>
</feature>
<dbReference type="PANTHER" id="PTHR33546">
    <property type="entry name" value="LARGE, MULTIFUNCTIONAL SECRETED PROTEIN-RELATED"/>
    <property type="match status" value="1"/>
</dbReference>
<keyword evidence="5" id="KW-1185">Reference proteome</keyword>
<protein>
    <submittedName>
        <fullName evidence="4">Glucose/arabinose dehydrogenase, beta-propeller fold</fullName>
    </submittedName>
</protein>
<feature type="signal peptide" evidence="2">
    <location>
        <begin position="1"/>
        <end position="22"/>
    </location>
</feature>
<evidence type="ECO:0000313" key="5">
    <source>
        <dbReference type="Proteomes" id="UP000186132"/>
    </source>
</evidence>
<dbReference type="Pfam" id="PF22807">
    <property type="entry name" value="TrAA12"/>
    <property type="match status" value="1"/>
</dbReference>
<dbReference type="SUPFAM" id="SSF50952">
    <property type="entry name" value="Soluble quinoprotein glucose dehydrogenase"/>
    <property type="match status" value="1"/>
</dbReference>
<sequence length="445" mass="47688">MTMTRRRTLFAALPALALVATACGSPGADDRSAPAATSKTKHRVTVSVPAGRGGAPFDTKRTVVVPRGWTMSVWARLDAPRLAVWTPDRRLLVSRPGHGDVQVLTPRKGKAPAARTLLSGLRQPHGLAFRGNTLYVAESNRIDTVAYAKGKATGKRQLIGGLPDAKSPELGGQYAHALKSVAVAANGTVYLSIGSTGNISAQDRSASPQRATIMRWSPTTKKLQVYARGVRNGTGLALDPKGAVWTAVNNRDQIEYPYHRDYDGDGSDDYGKVITSYVNDHPMEALAKLRSGRDLGWPYCQPQPDVSAGRKGTKFDLGDRPFIRDAETNPTGSKLDCAKLRRLERGFPAHSAPLGLAFATLPKPFGTGALVATHGSWNRTPPRAPTVTFLHWSKGKLGGRQILVSGFQNGDGSRWGRPVAAVRGPDGAVYITDDQAGAVYRLARS</sequence>
<feature type="chain" id="PRO_5038676414" evidence="2">
    <location>
        <begin position="23"/>
        <end position="445"/>
    </location>
</feature>